<feature type="transmembrane region" description="Helical" evidence="11">
    <location>
        <begin position="326"/>
        <end position="350"/>
    </location>
</feature>
<feature type="transmembrane region" description="Helical" evidence="11">
    <location>
        <begin position="280"/>
        <end position="300"/>
    </location>
</feature>
<evidence type="ECO:0000313" key="14">
    <source>
        <dbReference type="Proteomes" id="UP000625976"/>
    </source>
</evidence>
<comment type="caution">
    <text evidence="13">The sequence shown here is derived from an EMBL/GenBank/DDBJ whole genome shotgun (WGS) entry which is preliminary data.</text>
</comment>
<dbReference type="Pfam" id="PF02518">
    <property type="entry name" value="HATPase_c"/>
    <property type="match status" value="1"/>
</dbReference>
<feature type="transmembrane region" description="Helical" evidence="11">
    <location>
        <begin position="158"/>
        <end position="175"/>
    </location>
</feature>
<feature type="transmembrane region" description="Helical" evidence="11">
    <location>
        <begin position="112"/>
        <end position="131"/>
    </location>
</feature>
<feature type="transmembrane region" description="Helical" evidence="11">
    <location>
        <begin position="196"/>
        <end position="214"/>
    </location>
</feature>
<dbReference type="GO" id="GO:0016020">
    <property type="term" value="C:membrane"/>
    <property type="evidence" value="ECO:0007669"/>
    <property type="project" value="UniProtKB-SubCell"/>
</dbReference>
<keyword evidence="14" id="KW-1185">Reference proteome</keyword>
<name>A0A917LQS6_9FLAO</name>
<evidence type="ECO:0000256" key="7">
    <source>
        <dbReference type="ARBA" id="ARBA00022692"/>
    </source>
</evidence>
<feature type="transmembrane region" description="Helical" evidence="11">
    <location>
        <begin position="65"/>
        <end position="84"/>
    </location>
</feature>
<dbReference type="AlphaFoldDB" id="A0A917LQS6"/>
<evidence type="ECO:0000256" key="5">
    <source>
        <dbReference type="ARBA" id="ARBA00022553"/>
    </source>
</evidence>
<dbReference type="SUPFAM" id="SSF47384">
    <property type="entry name" value="Homodimeric domain of signal transducing histidine kinase"/>
    <property type="match status" value="1"/>
</dbReference>
<keyword evidence="9 11" id="KW-1133">Transmembrane helix</keyword>
<accession>A0A917LQS6</accession>
<comment type="similarity">
    <text evidence="3">Belongs to the sodium:solute symporter (SSF) (TC 2.A.21) family.</text>
</comment>
<reference evidence="13" key="2">
    <citation type="submission" date="2020-09" db="EMBL/GenBank/DDBJ databases">
        <authorList>
            <person name="Sun Q."/>
            <person name="Zhou Y."/>
        </authorList>
    </citation>
    <scope>NUCLEOTIDE SEQUENCE</scope>
    <source>
        <strain evidence="13">CGMCC 1.12751</strain>
    </source>
</reference>
<dbReference type="PROSITE" id="PS50109">
    <property type="entry name" value="HIS_KIN"/>
    <property type="match status" value="1"/>
</dbReference>
<dbReference type="Gene3D" id="1.10.287.130">
    <property type="match status" value="1"/>
</dbReference>
<proteinExistence type="inferred from homology"/>
<dbReference type="EMBL" id="BMFQ01000003">
    <property type="protein sequence ID" value="GGG51006.1"/>
    <property type="molecule type" value="Genomic_DNA"/>
</dbReference>
<dbReference type="CDD" id="cd10322">
    <property type="entry name" value="SLC5sbd"/>
    <property type="match status" value="1"/>
</dbReference>
<dbReference type="InterPro" id="IPR004358">
    <property type="entry name" value="Sig_transdc_His_kin-like_C"/>
</dbReference>
<feature type="transmembrane region" description="Helical" evidence="11">
    <location>
        <begin position="6"/>
        <end position="24"/>
    </location>
</feature>
<dbReference type="InterPro" id="IPR001734">
    <property type="entry name" value="Na/solute_symporter"/>
</dbReference>
<keyword evidence="10 11" id="KW-0472">Membrane</keyword>
<evidence type="ECO:0000256" key="8">
    <source>
        <dbReference type="ARBA" id="ARBA00022777"/>
    </source>
</evidence>
<feature type="transmembrane region" description="Helical" evidence="11">
    <location>
        <begin position="386"/>
        <end position="402"/>
    </location>
</feature>
<dbReference type="Pfam" id="PF00474">
    <property type="entry name" value="SSF"/>
    <property type="match status" value="1"/>
</dbReference>
<keyword evidence="5" id="KW-0597">Phosphoprotein</keyword>
<feature type="transmembrane region" description="Helical" evidence="11">
    <location>
        <begin position="408"/>
        <end position="432"/>
    </location>
</feature>
<organism evidence="13 14">
    <name type="scientific">Bizionia arctica</name>
    <dbReference type="NCBI Taxonomy" id="1495645"/>
    <lineage>
        <taxon>Bacteria</taxon>
        <taxon>Pseudomonadati</taxon>
        <taxon>Bacteroidota</taxon>
        <taxon>Flavobacteriia</taxon>
        <taxon>Flavobacteriales</taxon>
        <taxon>Flavobacteriaceae</taxon>
        <taxon>Bizionia</taxon>
    </lineage>
</organism>
<dbReference type="InterPro" id="IPR036890">
    <property type="entry name" value="HATPase_C_sf"/>
</dbReference>
<keyword evidence="8" id="KW-0418">Kinase</keyword>
<keyword evidence="6" id="KW-0808">Transferase</keyword>
<evidence type="ECO:0000256" key="1">
    <source>
        <dbReference type="ARBA" id="ARBA00000085"/>
    </source>
</evidence>
<dbReference type="Pfam" id="PF00512">
    <property type="entry name" value="HisKA"/>
    <property type="match status" value="1"/>
</dbReference>
<dbReference type="InterPro" id="IPR036097">
    <property type="entry name" value="HisK_dim/P_sf"/>
</dbReference>
<dbReference type="FunFam" id="3.30.565.10:FF:000006">
    <property type="entry name" value="Sensor histidine kinase WalK"/>
    <property type="match status" value="1"/>
</dbReference>
<reference evidence="13" key="1">
    <citation type="journal article" date="2014" name="Int. J. Syst. Evol. Microbiol.">
        <title>Complete genome sequence of Corynebacterium casei LMG S-19264T (=DSM 44701T), isolated from a smear-ripened cheese.</title>
        <authorList>
            <consortium name="US DOE Joint Genome Institute (JGI-PGF)"/>
            <person name="Walter F."/>
            <person name="Albersmeier A."/>
            <person name="Kalinowski J."/>
            <person name="Ruckert C."/>
        </authorList>
    </citation>
    <scope>NUCLEOTIDE SEQUENCE</scope>
    <source>
        <strain evidence="13">CGMCC 1.12751</strain>
    </source>
</reference>
<dbReference type="InterPro" id="IPR003661">
    <property type="entry name" value="HisK_dim/P_dom"/>
</dbReference>
<dbReference type="SMART" id="SM00388">
    <property type="entry name" value="HisKA"/>
    <property type="match status" value="1"/>
</dbReference>
<dbReference type="InterPro" id="IPR005467">
    <property type="entry name" value="His_kinase_dom"/>
</dbReference>
<feature type="transmembrane region" description="Helical" evidence="11">
    <location>
        <begin position="36"/>
        <end position="53"/>
    </location>
</feature>
<dbReference type="PANTHER" id="PTHR43547:SF2">
    <property type="entry name" value="HYBRID SIGNAL TRANSDUCTION HISTIDINE KINASE C"/>
    <property type="match status" value="1"/>
</dbReference>
<feature type="transmembrane region" description="Helical" evidence="11">
    <location>
        <begin position="242"/>
        <end position="259"/>
    </location>
</feature>
<evidence type="ECO:0000256" key="9">
    <source>
        <dbReference type="ARBA" id="ARBA00022989"/>
    </source>
</evidence>
<dbReference type="PRINTS" id="PR00344">
    <property type="entry name" value="BCTRLSENSOR"/>
</dbReference>
<dbReference type="InterPro" id="IPR038377">
    <property type="entry name" value="Na/Glc_symporter_sf"/>
</dbReference>
<dbReference type="SUPFAM" id="SSF55874">
    <property type="entry name" value="ATPase domain of HSP90 chaperone/DNA topoisomerase II/histidine kinase"/>
    <property type="match status" value="1"/>
</dbReference>
<evidence type="ECO:0000256" key="11">
    <source>
        <dbReference type="SAM" id="Phobius"/>
    </source>
</evidence>
<dbReference type="PROSITE" id="PS50283">
    <property type="entry name" value="NA_SOLUT_SYMP_3"/>
    <property type="match status" value="1"/>
</dbReference>
<feature type="domain" description="Histidine kinase" evidence="12">
    <location>
        <begin position="678"/>
        <end position="896"/>
    </location>
</feature>
<dbReference type="Proteomes" id="UP000625976">
    <property type="component" value="Unassembled WGS sequence"/>
</dbReference>
<dbReference type="PANTHER" id="PTHR43547">
    <property type="entry name" value="TWO-COMPONENT HISTIDINE KINASE"/>
    <property type="match status" value="1"/>
</dbReference>
<keyword evidence="7 11" id="KW-0812">Transmembrane</keyword>
<dbReference type="GO" id="GO:0022857">
    <property type="term" value="F:transmembrane transporter activity"/>
    <property type="evidence" value="ECO:0007669"/>
    <property type="project" value="InterPro"/>
</dbReference>
<dbReference type="EC" id="2.7.13.3" evidence="4"/>
<protein>
    <recommendedName>
        <fullName evidence="4">histidine kinase</fullName>
        <ecNumber evidence="4">2.7.13.3</ecNumber>
    </recommendedName>
</protein>
<feature type="transmembrane region" description="Helical" evidence="11">
    <location>
        <begin position="439"/>
        <end position="461"/>
    </location>
</feature>
<dbReference type="InterPro" id="IPR003594">
    <property type="entry name" value="HATPase_dom"/>
</dbReference>
<feature type="transmembrane region" description="Helical" evidence="11">
    <location>
        <begin position="498"/>
        <end position="516"/>
    </location>
</feature>
<evidence type="ECO:0000256" key="2">
    <source>
        <dbReference type="ARBA" id="ARBA00004141"/>
    </source>
</evidence>
<dbReference type="CDD" id="cd00082">
    <property type="entry name" value="HisKA"/>
    <property type="match status" value="1"/>
</dbReference>
<comment type="catalytic activity">
    <reaction evidence="1">
        <text>ATP + protein L-histidine = ADP + protein N-phospho-L-histidine.</text>
        <dbReference type="EC" id="2.7.13.3"/>
    </reaction>
</comment>
<evidence type="ECO:0000313" key="13">
    <source>
        <dbReference type="EMBL" id="GGG51006.1"/>
    </source>
</evidence>
<evidence type="ECO:0000256" key="4">
    <source>
        <dbReference type="ARBA" id="ARBA00012438"/>
    </source>
</evidence>
<dbReference type="SMART" id="SM00387">
    <property type="entry name" value="HATPase_c"/>
    <property type="match status" value="1"/>
</dbReference>
<dbReference type="RefSeq" id="WP_188464965.1">
    <property type="nucleotide sequence ID" value="NZ_BMFQ01000003.1"/>
</dbReference>
<comment type="subcellular location">
    <subcellularLocation>
        <location evidence="2">Membrane</location>
        <topology evidence="2">Multi-pass membrane protein</topology>
    </subcellularLocation>
</comment>
<evidence type="ECO:0000256" key="10">
    <source>
        <dbReference type="ARBA" id="ARBA00023136"/>
    </source>
</evidence>
<dbReference type="Gene3D" id="3.30.565.10">
    <property type="entry name" value="Histidine kinase-like ATPase, C-terminal domain"/>
    <property type="match status" value="1"/>
</dbReference>
<dbReference type="GO" id="GO:0000155">
    <property type="term" value="F:phosphorelay sensor kinase activity"/>
    <property type="evidence" value="ECO:0007669"/>
    <property type="project" value="InterPro"/>
</dbReference>
<gene>
    <name evidence="13" type="ORF">GCM10010976_22720</name>
</gene>
<evidence type="ECO:0000259" key="12">
    <source>
        <dbReference type="PROSITE" id="PS50109"/>
    </source>
</evidence>
<evidence type="ECO:0000256" key="3">
    <source>
        <dbReference type="ARBA" id="ARBA00006434"/>
    </source>
</evidence>
<dbReference type="Gene3D" id="1.20.1730.10">
    <property type="entry name" value="Sodium/glucose cotransporter"/>
    <property type="match status" value="1"/>
</dbReference>
<sequence length="900" mass="101648">MSNYSLFFIIITYLAILFYIAFYAEKNAKSKWVNNPYIYTLSLAVYCSAWTYYGSIGIAATSGINFLPIYLGPVIAAPLWIVILRKIIRISKQHKISSIADFISLRYGNNRFLGALVTVVCFIGIVPYISLQLKAVSETFTIMSNKSSYVSKSMFDDSTFYIAVLLATFAAFFGTQTTDASEKHRGIIASVAFESVLKLVFFLVIGVYVTYYLFDGTTDIYNQISKVENFKSLTTFNGAGDGFNWLFMIMLSFTAIFLLPRQFQVSVLENNREKHLKQAIWLFPLYLLIFNVFVIFIAWAGKLTFLNNVNAEYFTLLLPLNEGHTFLALLVFLGGFSAVISMVVVSTLALSTMVSNNLIIPYGFLDIFSKNQTEENEQYIKNIRRIAIFSIIIIAYFFYVLFSKALSLYSIGLISFVIISQLAPSFFIGLFWNRGSSRAAITGIIVGFIISIYCLVLPFIMHLYSGNNDFVTYGLFNIEALKPNALFGIDFLSPPAHAFFWSMTFNTLLYLVFSLTQKGHYRERNYAEMFVDSSNYSALQDNALVWKGEAYVADIKSVLNKFLGEQRAQRALSIFFTKYKLPQDTQLADARLINFSEKLLTGSIGSSSAKILIASVVKEEQISLVEVLKILEESKENIANNKLLKEKSNELECLTTKLKDANVELISKDKQKDEFLDTVAHELKTPITGIRAATELILDDDDMPQEIKTQFLTNILQDSDRLARLIHSILDFEKLSTGRDELQMKAHNIQDTFKKALASIQHIAAKKDIVISNKNLHKFVLNYDEDRILQVLTNLLSNAVKFCEPKIGKIVIDYKLGNEAIEVMISDNGAGILEKDMAFVFDKFYQTSEQNTIKPEGSGLGLAISKQIIINHHGNIWVKNNQKSGTTFGFKLPFNYIVNA</sequence>
<evidence type="ECO:0000256" key="6">
    <source>
        <dbReference type="ARBA" id="ARBA00022679"/>
    </source>
</evidence>